<evidence type="ECO:0000313" key="2">
    <source>
        <dbReference type="EMBL" id="RKS88659.1"/>
    </source>
</evidence>
<evidence type="ECO:0000256" key="1">
    <source>
        <dbReference type="SAM" id="SignalP"/>
    </source>
</evidence>
<feature type="chain" id="PRO_5046720465" evidence="1">
    <location>
        <begin position="31"/>
        <end position="606"/>
    </location>
</feature>
<dbReference type="InterPro" id="IPR010281">
    <property type="entry name" value="DUF885"/>
</dbReference>
<evidence type="ECO:0000313" key="3">
    <source>
        <dbReference type="Proteomes" id="UP000276029"/>
    </source>
</evidence>
<keyword evidence="3" id="KW-1185">Reference proteome</keyword>
<name>A0ABX9SXK0_SPHMI</name>
<dbReference type="PANTHER" id="PTHR33361">
    <property type="entry name" value="GLR0591 PROTEIN"/>
    <property type="match status" value="1"/>
</dbReference>
<accession>A0ABX9SXK0</accession>
<comment type="caution">
    <text evidence="2">The sequence shown here is derived from an EMBL/GenBank/DDBJ whole genome shotgun (WGS) entry which is preliminary data.</text>
</comment>
<gene>
    <name evidence="2" type="ORF">DFR51_1860</name>
</gene>
<dbReference type="Proteomes" id="UP000276029">
    <property type="component" value="Unassembled WGS sequence"/>
</dbReference>
<reference evidence="2 3" key="1">
    <citation type="submission" date="2018-10" db="EMBL/GenBank/DDBJ databases">
        <title>Genomic Encyclopedia of Type Strains, Phase IV (KMG-IV): sequencing the most valuable type-strain genomes for metagenomic binning, comparative biology and taxonomic classification.</title>
        <authorList>
            <person name="Goeker M."/>
        </authorList>
    </citation>
    <scope>NUCLEOTIDE SEQUENCE [LARGE SCALE GENOMIC DNA]</scope>
    <source>
        <strain evidence="2 3">DSM 19791</strain>
    </source>
</reference>
<keyword evidence="1" id="KW-0732">Signal</keyword>
<proteinExistence type="predicted"/>
<sequence>MTRTFRHALRHSVWSAIAVPVALGAASTSAQPVSSGGEAIIAPSPASQAQLAAVHDEMVEMLRPFDLPLRALVGDPIAVLPPDTLEHWETVAAKGAGFRAKLEAIPAAGLDEQDRLTRDYLIALTHGIDDYPRFWLYAFPITPYAGGWRHNTIRQSALGTPLETAEQRAYYIAALKAYAAHVRSQAGKLALQADRGIRIARPAIPGARRTAANLAQASAAFVPATERLSSAPPEEAAFFHAEVAALVEGELAPAFTALGAMLDDAYVAAAPERPGLMWQAGGADHYGRLARLHTGTDLSADEIHAIGVEILRDARAELASIKQSVGFTGSDRAFAAMVDADPRFSATTAEEVAAHFRRAMERIEPVLPRYFSLLPNAPYGIERAPRHIEEGMTFGFYRSPTPEQPVGAYVYNGASPETTSYANAAALIYHELLPGHHFQIALQQENKALPLLRRANGFLFLNAFVEGWAEYAADLADEMGMYATPYERFGRLYSKMFLANRLVVDTGLNAKGWTHEEARRFMQENTFASDAEIESELLRYSTDIPGQALSYAMGQRELLRMRAEARAALGDRFSWPAFHAAVLTPGAVPMSLLDAHLQRWREAGGE</sequence>
<dbReference type="Pfam" id="PF05960">
    <property type="entry name" value="DUF885"/>
    <property type="match status" value="1"/>
</dbReference>
<dbReference type="PANTHER" id="PTHR33361:SF2">
    <property type="entry name" value="DUF885 DOMAIN-CONTAINING PROTEIN"/>
    <property type="match status" value="1"/>
</dbReference>
<dbReference type="EMBL" id="RBWX01000008">
    <property type="protein sequence ID" value="RKS88659.1"/>
    <property type="molecule type" value="Genomic_DNA"/>
</dbReference>
<protein>
    <submittedName>
        <fullName evidence="2">Uncharacterized protein (DUF885 family)</fullName>
    </submittedName>
</protein>
<organism evidence="2 3">
    <name type="scientific">Sphingosinicella microcystinivorans</name>
    <dbReference type="NCBI Taxonomy" id="335406"/>
    <lineage>
        <taxon>Bacteria</taxon>
        <taxon>Pseudomonadati</taxon>
        <taxon>Pseudomonadota</taxon>
        <taxon>Alphaproteobacteria</taxon>
        <taxon>Sphingomonadales</taxon>
        <taxon>Sphingosinicellaceae</taxon>
        <taxon>Sphingosinicella</taxon>
    </lineage>
</organism>
<feature type="signal peptide" evidence="1">
    <location>
        <begin position="1"/>
        <end position="30"/>
    </location>
</feature>